<evidence type="ECO:0000313" key="1">
    <source>
        <dbReference type="EMBL" id="KKL83602.1"/>
    </source>
</evidence>
<reference evidence="1" key="1">
    <citation type="journal article" date="2015" name="Nature">
        <title>Complex archaea that bridge the gap between prokaryotes and eukaryotes.</title>
        <authorList>
            <person name="Spang A."/>
            <person name="Saw J.H."/>
            <person name="Jorgensen S.L."/>
            <person name="Zaremba-Niedzwiedzka K."/>
            <person name="Martijn J."/>
            <person name="Lind A.E."/>
            <person name="van Eijk R."/>
            <person name="Schleper C."/>
            <person name="Guy L."/>
            <person name="Ettema T.J."/>
        </authorList>
    </citation>
    <scope>NUCLEOTIDE SEQUENCE</scope>
</reference>
<comment type="caution">
    <text evidence="1">The sequence shown here is derived from an EMBL/GenBank/DDBJ whole genome shotgun (WGS) entry which is preliminary data.</text>
</comment>
<dbReference type="SUPFAM" id="SSF53335">
    <property type="entry name" value="S-adenosyl-L-methionine-dependent methyltransferases"/>
    <property type="match status" value="1"/>
</dbReference>
<accession>A0A0F9I8A0</accession>
<dbReference type="EMBL" id="LAZR01021938">
    <property type="protein sequence ID" value="KKL83602.1"/>
    <property type="molecule type" value="Genomic_DNA"/>
</dbReference>
<protein>
    <recommendedName>
        <fullName evidence="2">DNA (cytosine-5-)-methyltransferase</fullName>
    </recommendedName>
</protein>
<dbReference type="AlphaFoldDB" id="A0A0F9I8A0"/>
<name>A0A0F9I8A0_9ZZZZ</name>
<organism evidence="1">
    <name type="scientific">marine sediment metagenome</name>
    <dbReference type="NCBI Taxonomy" id="412755"/>
    <lineage>
        <taxon>unclassified sequences</taxon>
        <taxon>metagenomes</taxon>
        <taxon>ecological metagenomes</taxon>
    </lineage>
</organism>
<dbReference type="Gene3D" id="3.40.50.150">
    <property type="entry name" value="Vaccinia Virus protein VP39"/>
    <property type="match status" value="1"/>
</dbReference>
<proteinExistence type="predicted"/>
<dbReference type="InterPro" id="IPR029063">
    <property type="entry name" value="SAM-dependent_MTases_sf"/>
</dbReference>
<sequence length="223" mass="24277">MSVQEAAPGPARPVALDLFCSAGGASMGLHRAGFTVVGVDHAPQPNYPFHFIQADALEYPLDGFDFVWASPPCQAYCSMKSLAPHKVHPVLVEPVRDRLLATDVPWVIENVVGAPLRGDVMLCGSMFGLGVRRHRIFELSTDTPLMTLSCNHGRPITGVYGSPHGKNGAWPGMKPSSHAVWAEAMGIDWMTTRELTQAIPPAYSEWIVSQLKPLVFPHLEART</sequence>
<evidence type="ECO:0008006" key="2">
    <source>
        <dbReference type="Google" id="ProtNLM"/>
    </source>
</evidence>
<gene>
    <name evidence="1" type="ORF">LCGC14_1973100</name>
</gene>